<evidence type="ECO:0000313" key="3">
    <source>
        <dbReference type="EMBL" id="MBB5321107.1"/>
    </source>
</evidence>
<dbReference type="Proteomes" id="UP000591735">
    <property type="component" value="Unassembled WGS sequence"/>
</dbReference>
<dbReference type="SMART" id="SM00138">
    <property type="entry name" value="MeTrc"/>
    <property type="match status" value="1"/>
</dbReference>
<accession>A0A840UJV4</accession>
<gene>
    <name evidence="3" type="ORF">HNR38_001593</name>
</gene>
<evidence type="ECO:0000256" key="1">
    <source>
        <dbReference type="SAM" id="Phobius"/>
    </source>
</evidence>
<feature type="transmembrane region" description="Helical" evidence="1">
    <location>
        <begin position="50"/>
        <end position="68"/>
    </location>
</feature>
<dbReference type="Pfam" id="PF01739">
    <property type="entry name" value="CheR"/>
    <property type="match status" value="1"/>
</dbReference>
<organism evidence="3 4">
    <name type="scientific">Marinobacter oulmenensis</name>
    <dbReference type="NCBI Taxonomy" id="643747"/>
    <lineage>
        <taxon>Bacteria</taxon>
        <taxon>Pseudomonadati</taxon>
        <taxon>Pseudomonadota</taxon>
        <taxon>Gammaproteobacteria</taxon>
        <taxon>Pseudomonadales</taxon>
        <taxon>Marinobacteraceae</taxon>
        <taxon>Marinobacter</taxon>
    </lineage>
</organism>
<keyword evidence="4" id="KW-1185">Reference proteome</keyword>
<proteinExistence type="predicted"/>
<dbReference type="GO" id="GO:0008757">
    <property type="term" value="F:S-adenosylmethionine-dependent methyltransferase activity"/>
    <property type="evidence" value="ECO:0007669"/>
    <property type="project" value="InterPro"/>
</dbReference>
<comment type="caution">
    <text evidence="3">The sequence shown here is derived from an EMBL/GenBank/DDBJ whole genome shotgun (WGS) entry which is preliminary data.</text>
</comment>
<keyword evidence="1" id="KW-1133">Transmembrane helix</keyword>
<dbReference type="PRINTS" id="PR00996">
    <property type="entry name" value="CHERMTFRASE"/>
</dbReference>
<dbReference type="InterPro" id="IPR050903">
    <property type="entry name" value="Bact_Chemotaxis_MeTrfase"/>
</dbReference>
<dbReference type="CDD" id="cd02440">
    <property type="entry name" value="AdoMet_MTases"/>
    <property type="match status" value="1"/>
</dbReference>
<feature type="transmembrane region" description="Helical" evidence="1">
    <location>
        <begin position="12"/>
        <end position="30"/>
    </location>
</feature>
<protein>
    <recommendedName>
        <fullName evidence="2">CheR-type methyltransferase domain-containing protein</fullName>
    </recommendedName>
</protein>
<name>A0A840UJV4_9GAMM</name>
<dbReference type="PROSITE" id="PS50123">
    <property type="entry name" value="CHER"/>
    <property type="match status" value="1"/>
</dbReference>
<reference evidence="3 4" key="1">
    <citation type="submission" date="2020-08" db="EMBL/GenBank/DDBJ databases">
        <title>Genomic Encyclopedia of Type Strains, Phase IV (KMG-IV): sequencing the most valuable type-strain genomes for metagenomic binning, comparative biology and taxonomic classification.</title>
        <authorList>
            <person name="Goeker M."/>
        </authorList>
    </citation>
    <scope>NUCLEOTIDE SEQUENCE [LARGE SCALE GENOMIC DNA]</scope>
    <source>
        <strain evidence="3 4">DSM 22359</strain>
    </source>
</reference>
<dbReference type="PANTHER" id="PTHR24422:SF26">
    <property type="entry name" value="CHEMOTAXIS PROTEIN METHYLTRANSFERASE"/>
    <property type="match status" value="1"/>
</dbReference>
<evidence type="ECO:0000259" key="2">
    <source>
        <dbReference type="PROSITE" id="PS50123"/>
    </source>
</evidence>
<keyword evidence="1" id="KW-0812">Transmembrane</keyword>
<sequence length="245" mass="27728">MHLFLKRFGATGFALAYISVAALFSFGLDWVALDAHPADNPTVLHFLDQLVLVSITAVALYFLLSAVLRKHRGEKKRHARTLKAYGELFRAHPHPMCLVDPANRRQDWEVLGTDVSHSVVNQASRGLFSARALDSIPREYLKRYWLRGIGRSEGMILAKPKLRDRVHFRVANLNDRLPGSLGQFDVAFLRNVLIYFSTDSKRRLILHVLERIKPGGLLMVGHSESLFGQDLPLTQLAPAVYRKTH</sequence>
<dbReference type="InterPro" id="IPR029063">
    <property type="entry name" value="SAM-dependent_MTases_sf"/>
</dbReference>
<dbReference type="InterPro" id="IPR000780">
    <property type="entry name" value="CheR_MeTrfase"/>
</dbReference>
<dbReference type="PANTHER" id="PTHR24422">
    <property type="entry name" value="CHEMOTAXIS PROTEIN METHYLTRANSFERASE"/>
    <property type="match status" value="1"/>
</dbReference>
<dbReference type="Gene3D" id="3.40.50.150">
    <property type="entry name" value="Vaccinia Virus protein VP39"/>
    <property type="match status" value="1"/>
</dbReference>
<evidence type="ECO:0000313" key="4">
    <source>
        <dbReference type="Proteomes" id="UP000591735"/>
    </source>
</evidence>
<dbReference type="SUPFAM" id="SSF53335">
    <property type="entry name" value="S-adenosyl-L-methionine-dependent methyltransferases"/>
    <property type="match status" value="1"/>
</dbReference>
<dbReference type="EMBL" id="JACHFE010000003">
    <property type="protein sequence ID" value="MBB5321107.1"/>
    <property type="molecule type" value="Genomic_DNA"/>
</dbReference>
<dbReference type="AlphaFoldDB" id="A0A840UJV4"/>
<feature type="domain" description="CheR-type methyltransferase" evidence="2">
    <location>
        <begin position="101"/>
        <end position="245"/>
    </location>
</feature>
<dbReference type="InterPro" id="IPR022642">
    <property type="entry name" value="CheR_C"/>
</dbReference>
<dbReference type="RefSeq" id="WP_183701815.1">
    <property type="nucleotide sequence ID" value="NZ_JACHFE010000003.1"/>
</dbReference>
<keyword evidence="1" id="KW-0472">Membrane</keyword>